<comment type="caution">
    <text evidence="1">The sequence shown here is derived from an EMBL/GenBank/DDBJ whole genome shotgun (WGS) entry which is preliminary data.</text>
</comment>
<name>A0AAW9JZ51_CARML</name>
<evidence type="ECO:0000313" key="2">
    <source>
        <dbReference type="Proteomes" id="UP001290462"/>
    </source>
</evidence>
<dbReference type="RefSeq" id="WP_322809755.1">
    <property type="nucleotide sequence ID" value="NZ_JAVBVO010000024.1"/>
</dbReference>
<accession>A0AAW9JZ51</accession>
<reference evidence="1" key="1">
    <citation type="submission" date="2023-08" db="EMBL/GenBank/DDBJ databases">
        <title>Genomic characterization of piscicolin 126 produced by Carnobacterium maltaromaticum CM22 strain isolated from salmon (Salmo salar).</title>
        <authorList>
            <person name="Gonzalez-Gragera E."/>
            <person name="Garcia-Lopez J.D."/>
            <person name="Teso-Perez C."/>
            <person name="Gimenez-Hernandez I."/>
            <person name="Peralta-Sanchez J.M."/>
            <person name="Valdivia E."/>
            <person name="Montalban-Lopez M."/>
            <person name="Martin-Platero A.M."/>
            <person name="Banos A."/>
            <person name="Martinez-Bueno M."/>
        </authorList>
    </citation>
    <scope>NUCLEOTIDE SEQUENCE</scope>
    <source>
        <strain evidence="1">CM22</strain>
    </source>
</reference>
<sequence>MTYTNDEIKTWMYEHLTTTEDASALIDEQPTVFRKMVLTDKIQPFYESKNAYGLGKNRLYLKEHVNNLKDNNPVRPISSEEKELQIWMEENLFGRESACQITDQSPRAFTQSVATNKIIPFFESQRVKLYLKSDLEFYAKNKRVRKKKTDLK</sequence>
<proteinExistence type="predicted"/>
<dbReference type="EMBL" id="JAVBVO010000024">
    <property type="protein sequence ID" value="MDZ5760584.1"/>
    <property type="molecule type" value="Genomic_DNA"/>
</dbReference>
<gene>
    <name evidence="1" type="ORF">RAK27_18245</name>
</gene>
<dbReference type="AlphaFoldDB" id="A0AAW9JZ51"/>
<dbReference type="Proteomes" id="UP001290462">
    <property type="component" value="Unassembled WGS sequence"/>
</dbReference>
<protein>
    <submittedName>
        <fullName evidence="1">Uncharacterized protein</fullName>
    </submittedName>
</protein>
<evidence type="ECO:0000313" key="1">
    <source>
        <dbReference type="EMBL" id="MDZ5760584.1"/>
    </source>
</evidence>
<organism evidence="1 2">
    <name type="scientific">Carnobacterium maltaromaticum</name>
    <name type="common">Carnobacterium piscicola</name>
    <dbReference type="NCBI Taxonomy" id="2751"/>
    <lineage>
        <taxon>Bacteria</taxon>
        <taxon>Bacillati</taxon>
        <taxon>Bacillota</taxon>
        <taxon>Bacilli</taxon>
        <taxon>Lactobacillales</taxon>
        <taxon>Carnobacteriaceae</taxon>
        <taxon>Carnobacterium</taxon>
    </lineage>
</organism>